<dbReference type="Proteomes" id="UP000199546">
    <property type="component" value="Unassembled WGS sequence"/>
</dbReference>
<feature type="chain" id="PRO_5011636577" evidence="2">
    <location>
        <begin position="29"/>
        <end position="197"/>
    </location>
</feature>
<gene>
    <name evidence="3" type="ORF">SAMN05660657_01614</name>
</gene>
<evidence type="ECO:0000313" key="4">
    <source>
        <dbReference type="Proteomes" id="UP000199546"/>
    </source>
</evidence>
<evidence type="ECO:0000256" key="1">
    <source>
        <dbReference type="SAM" id="MobiDB-lite"/>
    </source>
</evidence>
<reference evidence="4" key="1">
    <citation type="submission" date="2016-10" db="EMBL/GenBank/DDBJ databases">
        <authorList>
            <person name="Varghese N."/>
            <person name="Submissions S."/>
        </authorList>
    </citation>
    <scope>NUCLEOTIDE SEQUENCE [LARGE SCALE GENOMIC DNA]</scope>
    <source>
        <strain evidence="4">DSM 46136</strain>
    </source>
</reference>
<dbReference type="STRING" id="1296565.SAMN05660657_01614"/>
<accession>A0A1I6Z288</accession>
<dbReference type="EMBL" id="FPBA01000004">
    <property type="protein sequence ID" value="SFT56855.1"/>
    <property type="molecule type" value="Genomic_DNA"/>
</dbReference>
<evidence type="ECO:0000313" key="3">
    <source>
        <dbReference type="EMBL" id="SFT56855.1"/>
    </source>
</evidence>
<feature type="compositionally biased region" description="Gly residues" evidence="1">
    <location>
        <begin position="169"/>
        <end position="197"/>
    </location>
</feature>
<evidence type="ECO:0000256" key="2">
    <source>
        <dbReference type="SAM" id="SignalP"/>
    </source>
</evidence>
<organism evidence="3 4">
    <name type="scientific">Geodermatophilus amargosae</name>
    <dbReference type="NCBI Taxonomy" id="1296565"/>
    <lineage>
        <taxon>Bacteria</taxon>
        <taxon>Bacillati</taxon>
        <taxon>Actinomycetota</taxon>
        <taxon>Actinomycetes</taxon>
        <taxon>Geodermatophilales</taxon>
        <taxon>Geodermatophilaceae</taxon>
        <taxon>Geodermatophilus</taxon>
    </lineage>
</organism>
<name>A0A1I6Z288_9ACTN</name>
<sequence length="197" mass="20024">MRKKIVLATTAGVLAVGGGLAFTVPAIADDETTPETAATSVEDRIRDALSGLVDDGSLTAEQADEVATTLSDADLRDHGSGPWPGLSVAAETLGLSEDDLRTALEAEGATLASVAGDQGVAVEDLVAALVQAGRERLEEAVAEGRLTQEQADERAAEMQTWVTDMVNGAGSGDRGPHGGWGRGWGGGWGGGPDGDDD</sequence>
<keyword evidence="4" id="KW-1185">Reference proteome</keyword>
<proteinExistence type="predicted"/>
<keyword evidence="2" id="KW-0732">Signal</keyword>
<dbReference type="RefSeq" id="WP_093578888.1">
    <property type="nucleotide sequence ID" value="NZ_FPBA01000004.1"/>
</dbReference>
<feature type="signal peptide" evidence="2">
    <location>
        <begin position="1"/>
        <end position="28"/>
    </location>
</feature>
<dbReference type="OrthoDB" id="5194848at2"/>
<dbReference type="AlphaFoldDB" id="A0A1I6Z288"/>
<protein>
    <submittedName>
        <fullName evidence="3">Uncharacterized protein</fullName>
    </submittedName>
</protein>
<feature type="region of interest" description="Disordered" evidence="1">
    <location>
        <begin position="166"/>
        <end position="197"/>
    </location>
</feature>